<gene>
    <name evidence="1" type="ordered locus">SGRA_3345</name>
</gene>
<evidence type="ECO:0000313" key="1">
    <source>
        <dbReference type="EMBL" id="AFC26072.1"/>
    </source>
</evidence>
<proteinExistence type="predicted"/>
<keyword evidence="2" id="KW-1185">Reference proteome</keyword>
<evidence type="ECO:0000313" key="2">
    <source>
        <dbReference type="Proteomes" id="UP000007519"/>
    </source>
</evidence>
<dbReference type="OrthoDB" id="9818566at2"/>
<dbReference type="RefSeq" id="WP_015693667.1">
    <property type="nucleotide sequence ID" value="NC_016940.1"/>
</dbReference>
<organism evidence="1 2">
    <name type="scientific">Saprospira grandis (strain Lewin)</name>
    <dbReference type="NCBI Taxonomy" id="984262"/>
    <lineage>
        <taxon>Bacteria</taxon>
        <taxon>Pseudomonadati</taxon>
        <taxon>Bacteroidota</taxon>
        <taxon>Saprospiria</taxon>
        <taxon>Saprospirales</taxon>
        <taxon>Saprospiraceae</taxon>
        <taxon>Saprospira</taxon>
    </lineage>
</organism>
<accession>H6L136</accession>
<reference evidence="1 2" key="1">
    <citation type="journal article" date="2012" name="Stand. Genomic Sci.">
        <title>Complete genome sequencing and analysis of Saprospira grandis str. Lewin, a predatory marine bacterium.</title>
        <authorList>
            <person name="Saw J.H."/>
            <person name="Yuryev A."/>
            <person name="Kanbe M."/>
            <person name="Hou S."/>
            <person name="Young A.G."/>
            <person name="Aizawa S."/>
            <person name="Alam M."/>
        </authorList>
    </citation>
    <scope>NUCLEOTIDE SEQUENCE [LARGE SCALE GENOMIC DNA]</scope>
    <source>
        <strain evidence="1 2">Lewin</strain>
    </source>
</reference>
<sequence>MDPKHQKNLDFLQEQSPLSAEENVEIFDRHKYDLRLSLWEALWPREEKEALFQIYEGADNAMQQRLQALEKLLLFYCPNPKFKAVILDLKRRKTVKIKATTAENLQKFRRIPTKAEILRFFDALGSKDEALAARLLLGLQDFGREVAPQERYIQMMAEADDIALADAALTLLARIPGAFVRSLPLYQFLLHQPNRRFQVLKNLQGARGLNPELLFSFFRPIISDYERLARTDGMMNDLWPEMQLIRSILSNNGGGGRVWQFESEVLK</sequence>
<dbReference type="AlphaFoldDB" id="H6L136"/>
<dbReference type="EMBL" id="CP002831">
    <property type="protein sequence ID" value="AFC26072.1"/>
    <property type="molecule type" value="Genomic_DNA"/>
</dbReference>
<dbReference type="HOGENOM" id="CLU_1041668_0_0_10"/>
<name>H6L136_SAPGL</name>
<dbReference type="Proteomes" id="UP000007519">
    <property type="component" value="Chromosome"/>
</dbReference>
<dbReference type="KEGG" id="sgn:SGRA_3345"/>
<protein>
    <submittedName>
        <fullName evidence="1">Uncharacterized protein</fullName>
    </submittedName>
</protein>